<feature type="region of interest" description="Disordered" evidence="1">
    <location>
        <begin position="189"/>
        <end position="249"/>
    </location>
</feature>
<dbReference type="Proteomes" id="UP001218218">
    <property type="component" value="Unassembled WGS sequence"/>
</dbReference>
<organism evidence="3 4">
    <name type="scientific">Mycena albidolilacea</name>
    <dbReference type="NCBI Taxonomy" id="1033008"/>
    <lineage>
        <taxon>Eukaryota</taxon>
        <taxon>Fungi</taxon>
        <taxon>Dikarya</taxon>
        <taxon>Basidiomycota</taxon>
        <taxon>Agaricomycotina</taxon>
        <taxon>Agaricomycetes</taxon>
        <taxon>Agaricomycetidae</taxon>
        <taxon>Agaricales</taxon>
        <taxon>Marasmiineae</taxon>
        <taxon>Mycenaceae</taxon>
        <taxon>Mycena</taxon>
    </lineage>
</organism>
<evidence type="ECO:0000313" key="2">
    <source>
        <dbReference type="EMBL" id="KAJ7302875.1"/>
    </source>
</evidence>
<feature type="compositionally biased region" description="Pro residues" evidence="1">
    <location>
        <begin position="233"/>
        <end position="247"/>
    </location>
</feature>
<dbReference type="AlphaFoldDB" id="A0AAD7E8M0"/>
<dbReference type="PANTHER" id="PTHR35871:SF1">
    <property type="entry name" value="CXC1-LIKE CYSTEINE CLUSTER ASSOCIATED WITH KDZ TRANSPOSASES DOMAIN-CONTAINING PROTEIN"/>
    <property type="match status" value="1"/>
</dbReference>
<name>A0AAD7E8M0_9AGAR</name>
<evidence type="ECO:0000256" key="1">
    <source>
        <dbReference type="SAM" id="MobiDB-lite"/>
    </source>
</evidence>
<reference evidence="3" key="1">
    <citation type="submission" date="2023-03" db="EMBL/GenBank/DDBJ databases">
        <title>Massive genome expansion in bonnet fungi (Mycena s.s.) driven by repeated elements and novel gene families across ecological guilds.</title>
        <authorList>
            <consortium name="Lawrence Berkeley National Laboratory"/>
            <person name="Harder C.B."/>
            <person name="Miyauchi S."/>
            <person name="Viragh M."/>
            <person name="Kuo A."/>
            <person name="Thoen E."/>
            <person name="Andreopoulos B."/>
            <person name="Lu D."/>
            <person name="Skrede I."/>
            <person name="Drula E."/>
            <person name="Henrissat B."/>
            <person name="Morin E."/>
            <person name="Kohler A."/>
            <person name="Barry K."/>
            <person name="LaButti K."/>
            <person name="Morin E."/>
            <person name="Salamov A."/>
            <person name="Lipzen A."/>
            <person name="Mereny Z."/>
            <person name="Hegedus B."/>
            <person name="Baldrian P."/>
            <person name="Stursova M."/>
            <person name="Weitz H."/>
            <person name="Taylor A."/>
            <person name="Grigoriev I.V."/>
            <person name="Nagy L.G."/>
            <person name="Martin F."/>
            <person name="Kauserud H."/>
        </authorList>
    </citation>
    <scope>NUCLEOTIDE SEQUENCE</scope>
    <source>
        <strain evidence="3">CBHHK002</strain>
    </source>
</reference>
<evidence type="ECO:0000313" key="4">
    <source>
        <dbReference type="Proteomes" id="UP001218218"/>
    </source>
</evidence>
<feature type="compositionally biased region" description="Basic and acidic residues" evidence="1">
    <location>
        <begin position="1"/>
        <end position="16"/>
    </location>
</feature>
<feature type="region of interest" description="Disordered" evidence="1">
    <location>
        <begin position="141"/>
        <end position="170"/>
    </location>
</feature>
<accession>A0AAD7E8M0</accession>
<dbReference type="EMBL" id="JARIHO010000110">
    <property type="protein sequence ID" value="KAJ7302875.1"/>
    <property type="molecule type" value="Genomic_DNA"/>
</dbReference>
<feature type="compositionally biased region" description="Acidic residues" evidence="1">
    <location>
        <begin position="55"/>
        <end position="67"/>
    </location>
</feature>
<sequence length="493" mass="55957">MPGTKRKDRDRNENLKKAHLTLHPVAEGSPRPSDADTDTVQATIPKPLSPTCIEIDQDDSDGEGVEEEEDFLHVEEVADIMTRFIALEEAGATPRWEPVCDSEAGMQEDCAAAEGNTSEASLEIFAQTLQRYHDEALAREKRRRAVNNRSGGYQKKSKKTLDRQRKKRVSYREGGGVFIHQFMHRRIKHHDGPEDSDNFSEPFIENTNPDELTSHSTDVPGIADTVQGDAPTYPLPSKPIPSLPSVPTPQEARTQLDELKARADAVQADLEESDRALNALTWRDQPALRRALKGLTMKAKDKRIDVFFRTRITSMVATVNLYLDENVACTWRQASMLAAKAQGRGTNHARNLRSWIHCFLSCGELPVHCYGEFHASLLEDEDFVSDLQTYLLEVAADSYVSAQHIVDFVQTEEVQQRFEGKTGYSGKKPTIGIRTAQHWLKKLDWRYGKKKKGMYIDGHEWEDVVAYRNTFCQCWKEYEKRMVLYDKDGNVIS</sequence>
<evidence type="ECO:0000313" key="3">
    <source>
        <dbReference type="EMBL" id="KAJ7302876.1"/>
    </source>
</evidence>
<keyword evidence="4" id="KW-1185">Reference proteome</keyword>
<dbReference type="EMBL" id="JARIHO010000110">
    <property type="protein sequence ID" value="KAJ7302876.1"/>
    <property type="molecule type" value="Genomic_DNA"/>
</dbReference>
<feature type="compositionally biased region" description="Polar residues" evidence="1">
    <location>
        <begin position="205"/>
        <end position="217"/>
    </location>
</feature>
<protein>
    <submittedName>
        <fullName evidence="3">Uncharacterized protein</fullName>
    </submittedName>
</protein>
<proteinExistence type="predicted"/>
<gene>
    <name evidence="2" type="ORF">DFH08DRAFT_722536</name>
    <name evidence="3" type="ORF">DFH08DRAFT_722561</name>
</gene>
<comment type="caution">
    <text evidence="3">The sequence shown here is derived from an EMBL/GenBank/DDBJ whole genome shotgun (WGS) entry which is preliminary data.</text>
</comment>
<feature type="region of interest" description="Disordered" evidence="1">
    <location>
        <begin position="1"/>
        <end position="67"/>
    </location>
</feature>
<dbReference type="PANTHER" id="PTHR35871">
    <property type="entry name" value="EXPRESSED PROTEIN"/>
    <property type="match status" value="1"/>
</dbReference>